<evidence type="ECO:0000313" key="3">
    <source>
        <dbReference type="Proteomes" id="UP000071065"/>
    </source>
</evidence>
<dbReference type="PATRIC" id="fig|570277.3.peg.4101"/>
<dbReference type="KEGG" id="emp:EZMO1_3804"/>
<sequence length="154" mass="17027">MPLIKLSDGSELNYKSKGQGDAVVFISGLNGKASFWDEQLTYFSRYFQVITFDHRGFGKSSNQAHEPETLARLTGDVASLLDALGIETAHFVGHSLGGAIAQSLAADYPETIKSLVLSATWLKPDDRLTRIFLARQKFLTIDGLRHQKEPQTTK</sequence>
<organism evidence="2 3">
    <name type="scientific">Endozoicomonas montiporae CL-33</name>
    <dbReference type="NCBI Taxonomy" id="570277"/>
    <lineage>
        <taxon>Bacteria</taxon>
        <taxon>Pseudomonadati</taxon>
        <taxon>Pseudomonadota</taxon>
        <taxon>Gammaproteobacteria</taxon>
        <taxon>Oceanospirillales</taxon>
        <taxon>Endozoicomonadaceae</taxon>
        <taxon>Endozoicomonas</taxon>
    </lineage>
</organism>
<dbReference type="GO" id="GO:0016787">
    <property type="term" value="F:hydrolase activity"/>
    <property type="evidence" value="ECO:0007669"/>
    <property type="project" value="UniProtKB-KW"/>
</dbReference>
<dbReference type="AlphaFoldDB" id="A0A142BG77"/>
<dbReference type="STRING" id="570277.EZMO1_3804"/>
<dbReference type="PANTHER" id="PTHR43433">
    <property type="entry name" value="HYDROLASE, ALPHA/BETA FOLD FAMILY PROTEIN"/>
    <property type="match status" value="1"/>
</dbReference>
<dbReference type="InterPro" id="IPR029058">
    <property type="entry name" value="AB_hydrolase_fold"/>
</dbReference>
<dbReference type="InterPro" id="IPR050471">
    <property type="entry name" value="AB_hydrolase"/>
</dbReference>
<dbReference type="PRINTS" id="PR00111">
    <property type="entry name" value="ABHYDROLASE"/>
</dbReference>
<proteinExistence type="predicted"/>
<dbReference type="PANTHER" id="PTHR43433:SF5">
    <property type="entry name" value="AB HYDROLASE-1 DOMAIN-CONTAINING PROTEIN"/>
    <property type="match status" value="1"/>
</dbReference>
<keyword evidence="2" id="KW-0378">Hydrolase</keyword>
<dbReference type="SUPFAM" id="SSF53474">
    <property type="entry name" value="alpha/beta-Hydrolases"/>
    <property type="match status" value="1"/>
</dbReference>
<dbReference type="RefSeq" id="WP_160174060.1">
    <property type="nucleotide sequence ID" value="NZ_CP013251.1"/>
</dbReference>
<feature type="domain" description="AB hydrolase-1" evidence="1">
    <location>
        <begin position="22"/>
        <end position="126"/>
    </location>
</feature>
<dbReference type="InterPro" id="IPR000073">
    <property type="entry name" value="AB_hydrolase_1"/>
</dbReference>
<dbReference type="Proteomes" id="UP000071065">
    <property type="component" value="Chromosome"/>
</dbReference>
<protein>
    <submittedName>
        <fullName evidence="2">Alpha/beta hydrolase fold protein</fullName>
    </submittedName>
</protein>
<dbReference type="EMBL" id="CP013251">
    <property type="protein sequence ID" value="AMO57753.1"/>
    <property type="molecule type" value="Genomic_DNA"/>
</dbReference>
<dbReference type="Pfam" id="PF00561">
    <property type="entry name" value="Abhydrolase_1"/>
    <property type="match status" value="1"/>
</dbReference>
<evidence type="ECO:0000313" key="2">
    <source>
        <dbReference type="EMBL" id="AMO57753.1"/>
    </source>
</evidence>
<dbReference type="Gene3D" id="3.40.50.1820">
    <property type="entry name" value="alpha/beta hydrolase"/>
    <property type="match status" value="1"/>
</dbReference>
<evidence type="ECO:0000259" key="1">
    <source>
        <dbReference type="Pfam" id="PF00561"/>
    </source>
</evidence>
<accession>A0A142BG77</accession>
<gene>
    <name evidence="2" type="ORF">EZMO1_3804</name>
</gene>
<name>A0A142BG77_9GAMM</name>
<reference evidence="2 3" key="1">
    <citation type="journal article" date="2016" name="Front. Microbiol.">
        <title>Genomic Insight into the Host-Endosymbiont Relationship of Endozoicomonas montiporae CL-33(T) with its Coral Host.</title>
        <authorList>
            <person name="Ding J.-Y."/>
            <person name="Shiu J.-H."/>
            <person name="Chen W.-M."/>
            <person name="Chiang Y.-R."/>
            <person name="Tang S.-L."/>
        </authorList>
    </citation>
    <scope>NUCLEOTIDE SEQUENCE [LARGE SCALE GENOMIC DNA]</scope>
    <source>
        <strain evidence="2 3">CL-33</strain>
    </source>
</reference>